<evidence type="ECO:0000256" key="7">
    <source>
        <dbReference type="HAMAP-Rule" id="MF_00675"/>
    </source>
</evidence>
<proteinExistence type="inferred from homology"/>
<dbReference type="Gene3D" id="1.10.2020.10">
    <property type="entry name" value="uronate isomerase, domain 2, chain A"/>
    <property type="match status" value="1"/>
</dbReference>
<organism evidence="8 9">
    <name type="scientific">Garciella nitratireducens DSM 15102</name>
    <dbReference type="NCBI Taxonomy" id="1121911"/>
    <lineage>
        <taxon>Bacteria</taxon>
        <taxon>Bacillati</taxon>
        <taxon>Bacillota</taxon>
        <taxon>Clostridia</taxon>
        <taxon>Eubacteriales</taxon>
        <taxon>Eubacteriaceae</taxon>
        <taxon>Garciella</taxon>
    </lineage>
</organism>
<evidence type="ECO:0000256" key="3">
    <source>
        <dbReference type="ARBA" id="ARBA00008397"/>
    </source>
</evidence>
<keyword evidence="9" id="KW-1185">Reference proteome</keyword>
<dbReference type="InterPro" id="IPR003766">
    <property type="entry name" value="Uronate_isomerase"/>
</dbReference>
<dbReference type="Gene3D" id="3.20.20.140">
    <property type="entry name" value="Metal-dependent hydrolases"/>
    <property type="match status" value="1"/>
</dbReference>
<dbReference type="EC" id="5.3.1.12" evidence="4 7"/>
<evidence type="ECO:0000256" key="4">
    <source>
        <dbReference type="ARBA" id="ARBA00012546"/>
    </source>
</evidence>
<evidence type="ECO:0000256" key="5">
    <source>
        <dbReference type="ARBA" id="ARBA00020555"/>
    </source>
</evidence>
<evidence type="ECO:0000256" key="1">
    <source>
        <dbReference type="ARBA" id="ARBA00001165"/>
    </source>
</evidence>
<dbReference type="EMBL" id="FUWV01000014">
    <property type="protein sequence ID" value="SJZ86135.1"/>
    <property type="molecule type" value="Genomic_DNA"/>
</dbReference>
<evidence type="ECO:0000256" key="6">
    <source>
        <dbReference type="ARBA" id="ARBA00023235"/>
    </source>
</evidence>
<comment type="pathway">
    <text evidence="2 7">Carbohydrate metabolism; pentose and glucuronate interconversion.</text>
</comment>
<dbReference type="Pfam" id="PF02614">
    <property type="entry name" value="UxaC"/>
    <property type="match status" value="1"/>
</dbReference>
<reference evidence="8 9" key="1">
    <citation type="submission" date="2017-02" db="EMBL/GenBank/DDBJ databases">
        <authorList>
            <person name="Peterson S.W."/>
        </authorList>
    </citation>
    <scope>NUCLEOTIDE SEQUENCE [LARGE SCALE GENOMIC DNA]</scope>
    <source>
        <strain evidence="8 9">DSM 15102</strain>
    </source>
</reference>
<accession>A0A1T4P3L6</accession>
<dbReference type="Proteomes" id="UP000196365">
    <property type="component" value="Unassembled WGS sequence"/>
</dbReference>
<protein>
    <recommendedName>
        <fullName evidence="5 7">Uronate isomerase</fullName>
        <ecNumber evidence="4 7">5.3.1.12</ecNumber>
    </recommendedName>
    <alternativeName>
        <fullName evidence="7">Glucuronate isomerase</fullName>
    </alternativeName>
    <alternativeName>
        <fullName evidence="7">Uronic isomerase</fullName>
    </alternativeName>
</protein>
<sequence length="472" mass="54948">MSFIHEDFMLQNDTAKHLYHDYAKSLPIFDYHCHLDPKLIAKDHEFENITELWLARDHYKWRAMRANGVPEEKITGNATPEEKFKVWAQTVESCVGNPLYHWTHLELKRYFGVDDLLSGDNWKEIYDKANKVIKEKKLTARQLIEDSNVAFVGTTDYPTDSLIFHDEIVKDESFSVKVAPAFRPDEAFKIGEERFLNFIEKLQEISQKSISTYKEMLEQLKVRIDYFDQRGAMISDHGLGKLVYAKATEEEIEVIFKKALEKRELNQEEKDQYITHLLVDLGKIYYEKNWVMQIHFGAIRNNNSLMYEAIGVDAGFDSIDDQSGVAYALNELLDALAKEEKLPKTIIYNLNPAYNHVVASSIANFQNNKEGIKGKIQFGSGWWFNDTEQGMLRQMATLADHGLLMHFVGMLTDSRSFVSYPRHEYFRRILCNYIGEQVEQGKFPKDEKLLRKLVENICYHNAAAYFSKNQNK</sequence>
<dbReference type="InterPro" id="IPR032466">
    <property type="entry name" value="Metal_Hydrolase"/>
</dbReference>
<dbReference type="PANTHER" id="PTHR30068:SF4">
    <property type="entry name" value="URONATE ISOMERASE"/>
    <property type="match status" value="1"/>
</dbReference>
<evidence type="ECO:0000313" key="8">
    <source>
        <dbReference type="EMBL" id="SJZ86135.1"/>
    </source>
</evidence>
<dbReference type="PANTHER" id="PTHR30068">
    <property type="entry name" value="URONATE ISOMERASE"/>
    <property type="match status" value="1"/>
</dbReference>
<dbReference type="GO" id="GO:0008880">
    <property type="term" value="F:glucuronate isomerase activity"/>
    <property type="evidence" value="ECO:0007669"/>
    <property type="project" value="UniProtKB-UniRule"/>
</dbReference>
<comment type="similarity">
    <text evidence="3 7">Belongs to the metallo-dependent hydrolases superfamily. Uronate isomerase family.</text>
</comment>
<dbReference type="GO" id="GO:0042840">
    <property type="term" value="P:D-glucuronate catabolic process"/>
    <property type="evidence" value="ECO:0007669"/>
    <property type="project" value="TreeGrafter"/>
</dbReference>
<dbReference type="AlphaFoldDB" id="A0A1T4P3L6"/>
<dbReference type="GO" id="GO:0019698">
    <property type="term" value="P:D-galacturonate catabolic process"/>
    <property type="evidence" value="ECO:0007669"/>
    <property type="project" value="TreeGrafter"/>
</dbReference>
<gene>
    <name evidence="7" type="primary">uxaC</name>
    <name evidence="8" type="ORF">SAMN02745973_01915</name>
</gene>
<comment type="catalytic activity">
    <reaction evidence="7">
        <text>aldehydo-D-galacturonate = keto-D-tagaturonate</text>
        <dbReference type="Rhea" id="RHEA:27702"/>
        <dbReference type="ChEBI" id="CHEBI:12952"/>
        <dbReference type="ChEBI" id="CHEBI:17886"/>
    </reaction>
</comment>
<evidence type="ECO:0000313" key="9">
    <source>
        <dbReference type="Proteomes" id="UP000196365"/>
    </source>
</evidence>
<comment type="catalytic activity">
    <reaction evidence="1 7">
        <text>D-glucuronate = D-fructuronate</text>
        <dbReference type="Rhea" id="RHEA:13049"/>
        <dbReference type="ChEBI" id="CHEBI:58720"/>
        <dbReference type="ChEBI" id="CHEBI:59863"/>
        <dbReference type="EC" id="5.3.1.12"/>
    </reaction>
</comment>
<dbReference type="HAMAP" id="MF_00675">
    <property type="entry name" value="UxaC"/>
    <property type="match status" value="1"/>
</dbReference>
<dbReference type="NCBIfam" id="NF002794">
    <property type="entry name" value="PRK02925.1"/>
    <property type="match status" value="1"/>
</dbReference>
<evidence type="ECO:0000256" key="2">
    <source>
        <dbReference type="ARBA" id="ARBA00004892"/>
    </source>
</evidence>
<dbReference type="UniPathway" id="UPA00246"/>
<name>A0A1T4P3L6_9FIRM</name>
<keyword evidence="6 7" id="KW-0413">Isomerase</keyword>
<dbReference type="SUPFAM" id="SSF51556">
    <property type="entry name" value="Metallo-dependent hydrolases"/>
    <property type="match status" value="1"/>
</dbReference>
<dbReference type="OrthoDB" id="9766564at2"/>